<dbReference type="Pfam" id="PF00005">
    <property type="entry name" value="ABC_tran"/>
    <property type="match status" value="1"/>
</dbReference>
<dbReference type="PANTHER" id="PTHR45772">
    <property type="entry name" value="CONSERVED COMPONENT OF ABC TRANSPORTER FOR NATURAL AMINO ACIDS-RELATED"/>
    <property type="match status" value="1"/>
</dbReference>
<evidence type="ECO:0000313" key="8">
    <source>
        <dbReference type="EMBL" id="CAB5029266.1"/>
    </source>
</evidence>
<dbReference type="SMART" id="SM00382">
    <property type="entry name" value="AAA"/>
    <property type="match status" value="1"/>
</dbReference>
<dbReference type="AlphaFoldDB" id="A0A6J7RKC1"/>
<protein>
    <submittedName>
        <fullName evidence="8">Unannotated protein</fullName>
    </submittedName>
</protein>
<dbReference type="GO" id="GO:0005524">
    <property type="term" value="F:ATP binding"/>
    <property type="evidence" value="ECO:0007669"/>
    <property type="project" value="UniProtKB-KW"/>
</dbReference>
<evidence type="ECO:0000256" key="1">
    <source>
        <dbReference type="ARBA" id="ARBA00022448"/>
    </source>
</evidence>
<dbReference type="InterPro" id="IPR003439">
    <property type="entry name" value="ABC_transporter-like_ATP-bd"/>
</dbReference>
<dbReference type="SUPFAM" id="SSF52540">
    <property type="entry name" value="P-loop containing nucleoside triphosphate hydrolases"/>
    <property type="match status" value="1"/>
</dbReference>
<dbReference type="PROSITE" id="PS50893">
    <property type="entry name" value="ABC_TRANSPORTER_2"/>
    <property type="match status" value="1"/>
</dbReference>
<evidence type="ECO:0000313" key="6">
    <source>
        <dbReference type="EMBL" id="CAB4912621.1"/>
    </source>
</evidence>
<sequence length="267" mass="29328">MQVDPRTSVDGSMRGPIGLLEVNDVTKHFSGISALADINLSVQQGEMVGLIGPNGAGKTTLFNCINGSLRPEIGDVYFDGTNISALPIHKRAQLGIGRTFQRLELFAGMTVREHFMVAERRRNGTGRLWKDLLNRSAPTEAESELVNEMLALLELEAEADRPVESLSLGRCRLVEIGRALMVQPRLLLLDEPSSGLDVKETAALAMRLRSVQKLRNLAVLLVEHDVEMVQSLVTRLYVLDFGTVIASGETEYVLGDANVRRAYLGDM</sequence>
<evidence type="ECO:0000313" key="5">
    <source>
        <dbReference type="EMBL" id="CAB4731810.1"/>
    </source>
</evidence>
<name>A0A6J7RKC1_9ZZZZ</name>
<dbReference type="EMBL" id="CAFBOF010000056">
    <property type="protein sequence ID" value="CAB4987719.1"/>
    <property type="molecule type" value="Genomic_DNA"/>
</dbReference>
<evidence type="ECO:0000256" key="3">
    <source>
        <dbReference type="ARBA" id="ARBA00022840"/>
    </source>
</evidence>
<reference evidence="8" key="1">
    <citation type="submission" date="2020-05" db="EMBL/GenBank/DDBJ databases">
        <authorList>
            <person name="Chiriac C."/>
            <person name="Salcher M."/>
            <person name="Ghai R."/>
            <person name="Kavagutti S V."/>
        </authorList>
    </citation>
    <scope>NUCLEOTIDE SEQUENCE</scope>
</reference>
<organism evidence="8">
    <name type="scientific">freshwater metagenome</name>
    <dbReference type="NCBI Taxonomy" id="449393"/>
    <lineage>
        <taxon>unclassified sequences</taxon>
        <taxon>metagenomes</taxon>
        <taxon>ecological metagenomes</taxon>
    </lineage>
</organism>
<feature type="domain" description="ABC transporter" evidence="4">
    <location>
        <begin position="20"/>
        <end position="266"/>
    </location>
</feature>
<dbReference type="InterPro" id="IPR027417">
    <property type="entry name" value="P-loop_NTPase"/>
</dbReference>
<accession>A0A6J7RKC1</accession>
<dbReference type="EMBL" id="CAFBMM010000071">
    <property type="protein sequence ID" value="CAB4912621.1"/>
    <property type="molecule type" value="Genomic_DNA"/>
</dbReference>
<gene>
    <name evidence="5" type="ORF">UFOPK2683_01332</name>
    <name evidence="6" type="ORF">UFOPK3605_01223</name>
    <name evidence="7" type="ORF">UFOPK3897_01543</name>
    <name evidence="8" type="ORF">UFOPK4121_01202</name>
</gene>
<evidence type="ECO:0000256" key="2">
    <source>
        <dbReference type="ARBA" id="ARBA00022741"/>
    </source>
</evidence>
<dbReference type="EMBL" id="CAFBPQ010000043">
    <property type="protein sequence ID" value="CAB5029266.1"/>
    <property type="molecule type" value="Genomic_DNA"/>
</dbReference>
<dbReference type="EMBL" id="CAEZYK010000094">
    <property type="protein sequence ID" value="CAB4731810.1"/>
    <property type="molecule type" value="Genomic_DNA"/>
</dbReference>
<keyword evidence="2" id="KW-0547">Nucleotide-binding</keyword>
<dbReference type="GO" id="GO:0005886">
    <property type="term" value="C:plasma membrane"/>
    <property type="evidence" value="ECO:0007669"/>
    <property type="project" value="TreeGrafter"/>
</dbReference>
<evidence type="ECO:0000313" key="7">
    <source>
        <dbReference type="EMBL" id="CAB4987719.1"/>
    </source>
</evidence>
<dbReference type="GO" id="GO:0016887">
    <property type="term" value="F:ATP hydrolysis activity"/>
    <property type="evidence" value="ECO:0007669"/>
    <property type="project" value="InterPro"/>
</dbReference>
<dbReference type="InterPro" id="IPR051120">
    <property type="entry name" value="ABC_AA/LPS_Transport"/>
</dbReference>
<keyword evidence="3" id="KW-0067">ATP-binding</keyword>
<dbReference type="InterPro" id="IPR003593">
    <property type="entry name" value="AAA+_ATPase"/>
</dbReference>
<dbReference type="Gene3D" id="3.40.50.300">
    <property type="entry name" value="P-loop containing nucleotide triphosphate hydrolases"/>
    <property type="match status" value="1"/>
</dbReference>
<proteinExistence type="predicted"/>
<keyword evidence="1" id="KW-0813">Transport</keyword>
<evidence type="ECO:0000259" key="4">
    <source>
        <dbReference type="PROSITE" id="PS50893"/>
    </source>
</evidence>